<evidence type="ECO:0008006" key="3">
    <source>
        <dbReference type="Google" id="ProtNLM"/>
    </source>
</evidence>
<evidence type="ECO:0000313" key="1">
    <source>
        <dbReference type="EMBL" id="NMM02319.1"/>
    </source>
</evidence>
<accession>A0A848IQ54</accession>
<protein>
    <recommendedName>
        <fullName evidence="3">Transglycosylase SLT domain-containing protein</fullName>
    </recommendedName>
</protein>
<proteinExistence type="predicted"/>
<gene>
    <name evidence="1" type="ORF">HHL24_30890</name>
</gene>
<evidence type="ECO:0000313" key="2">
    <source>
        <dbReference type="Proteomes" id="UP000544134"/>
    </source>
</evidence>
<comment type="caution">
    <text evidence="1">The sequence shown here is derived from an EMBL/GenBank/DDBJ whole genome shotgun (WGS) entry which is preliminary data.</text>
</comment>
<keyword evidence="2" id="KW-1185">Reference proteome</keyword>
<reference evidence="1 2" key="1">
    <citation type="submission" date="2020-04" db="EMBL/GenBank/DDBJ databases">
        <title>Paraburkholderia sp. RP-4-7 isolated from soil.</title>
        <authorList>
            <person name="Dahal R.H."/>
        </authorList>
    </citation>
    <scope>NUCLEOTIDE SEQUENCE [LARGE SCALE GENOMIC DNA]</scope>
    <source>
        <strain evidence="1 2">RP-4-7</strain>
    </source>
</reference>
<dbReference type="AlphaFoldDB" id="A0A848IQ54"/>
<dbReference type="EMBL" id="JABBGJ010000038">
    <property type="protein sequence ID" value="NMM02319.1"/>
    <property type="molecule type" value="Genomic_DNA"/>
</dbReference>
<sequence>MGKYAHNHRQAKAAKTGWVAIDPTAVPTTSQNALRKAMGIEGVPLTQFNDLLWLMAQESSGVVDVRNGKSSARGLYQLLRTQYELNPNGEKSFGNPVEECQGGIRYVLGRYHTAASARLFWEKHHWY</sequence>
<organism evidence="1 2">
    <name type="scientific">Paraburkholderia polaris</name>
    <dbReference type="NCBI Taxonomy" id="2728848"/>
    <lineage>
        <taxon>Bacteria</taxon>
        <taxon>Pseudomonadati</taxon>
        <taxon>Pseudomonadota</taxon>
        <taxon>Betaproteobacteria</taxon>
        <taxon>Burkholderiales</taxon>
        <taxon>Burkholderiaceae</taxon>
        <taxon>Paraburkholderia</taxon>
    </lineage>
</organism>
<dbReference type="Proteomes" id="UP000544134">
    <property type="component" value="Unassembled WGS sequence"/>
</dbReference>
<name>A0A848IQ54_9BURK</name>
<dbReference type="RefSeq" id="WP_169489116.1">
    <property type="nucleotide sequence ID" value="NZ_JABBGJ010000038.1"/>
</dbReference>